<dbReference type="EMBL" id="MQMG01000002">
    <property type="protein sequence ID" value="OKO96743.1"/>
    <property type="molecule type" value="Genomic_DNA"/>
</dbReference>
<sequence length="45" mass="5286">MDWIVGIALVIIVFFSTNMIERTLKVIKDQNDVIIELLREIKNKI</sequence>
<name>A0A1Q5T939_9BACL</name>
<protein>
    <submittedName>
        <fullName evidence="1">Uncharacterized protein</fullName>
    </submittedName>
</protein>
<proteinExistence type="predicted"/>
<reference evidence="1" key="2">
    <citation type="journal article" date="2019" name="Int. J. Syst. Evol. Microbiol.">
        <title>Geobacillus proteiniphilus sp. nov., a thermophilic bacterium isolated from a high-temperature heavy oil reservoir in China.</title>
        <authorList>
            <person name="Semenova E.M."/>
            <person name="Sokolova D.S."/>
            <person name="Grouzdev D.S."/>
            <person name="Poltaraus A.B."/>
            <person name="Vinokurova N.G."/>
            <person name="Tourova T.P."/>
            <person name="Nazina T.N."/>
        </authorList>
    </citation>
    <scope>NUCLEOTIDE SEQUENCE</scope>
    <source>
        <strain evidence="1">1017</strain>
    </source>
</reference>
<gene>
    <name evidence="1" type="ORF">BRO54_0296</name>
</gene>
<evidence type="ECO:0000313" key="1">
    <source>
        <dbReference type="EMBL" id="OKO96743.1"/>
    </source>
</evidence>
<dbReference type="Proteomes" id="UP000186030">
    <property type="component" value="Unassembled WGS sequence"/>
</dbReference>
<dbReference type="RefSeq" id="WP_013524837.1">
    <property type="nucleotide sequence ID" value="NZ_MQMG01000002.1"/>
</dbReference>
<organism evidence="1">
    <name type="scientific">Geobacillus proteiniphilus</name>
    <dbReference type="NCBI Taxonomy" id="860353"/>
    <lineage>
        <taxon>Bacteria</taxon>
        <taxon>Bacillati</taxon>
        <taxon>Bacillota</taxon>
        <taxon>Bacilli</taxon>
        <taxon>Bacillales</taxon>
        <taxon>Anoxybacillaceae</taxon>
        <taxon>Geobacillus</taxon>
    </lineage>
</organism>
<accession>A0A1Q5T939</accession>
<comment type="caution">
    <text evidence="1">The sequence shown here is derived from an EMBL/GenBank/DDBJ whole genome shotgun (WGS) entry which is preliminary data.</text>
</comment>
<reference evidence="1" key="1">
    <citation type="submission" date="2016-11" db="EMBL/GenBank/DDBJ databases">
        <authorList>
            <person name="Kadnikov V."/>
            <person name="Nazina T."/>
        </authorList>
    </citation>
    <scope>NUCLEOTIDE SEQUENCE [LARGE SCALE GENOMIC DNA]</scope>
    <source>
        <strain evidence="1">1017</strain>
    </source>
</reference>
<dbReference type="AlphaFoldDB" id="A0A1Q5T939"/>